<sequence>MDERRRGGGGGSHAIAGMANVGSLGNVAKVLLLLLNMAFMVAGCLLVYFSHRVTTSGWLDAFRGDYAWIGTSTLVFMLVLGAVVIALSSLGCFGALLQQKLLLTIYALVLVLTLVLVGVVAVGGFLANSKAADWKARAYPVPQEASLGANFNRLYCSAQVPHYCQDAAVHTVLEMFNVSLTDHFLDSTTNFTNVCSAVTLAAISDVCDVCHLAAQYRKYAMVRDWSETSCPRTSTNQAWCGGFLLSATAADDMVANAPFMECRSAFYELVAKWTHVVLVASIICIIAAMAVLAMTGVLWRNVHVARREKARRPAPPAATMYHYGDPNVGYSQRSDATNNGAFSMYSTAPRSLNAAAHRRYDSPF</sequence>
<dbReference type="Pfam" id="PF00335">
    <property type="entry name" value="Tetraspanin"/>
    <property type="match status" value="1"/>
</dbReference>
<dbReference type="Proteomes" id="UP001162060">
    <property type="component" value="Unassembled WGS sequence"/>
</dbReference>
<dbReference type="InterPro" id="IPR018499">
    <property type="entry name" value="Tetraspanin/Peripherin"/>
</dbReference>
<name>A0AAV1UIV5_9STRA</name>
<evidence type="ECO:0000256" key="3">
    <source>
        <dbReference type="ARBA" id="ARBA00022989"/>
    </source>
</evidence>
<evidence type="ECO:0000256" key="5">
    <source>
        <dbReference type="SAM" id="Phobius"/>
    </source>
</evidence>
<feature type="transmembrane region" description="Helical" evidence="5">
    <location>
        <begin position="276"/>
        <end position="299"/>
    </location>
</feature>
<dbReference type="AlphaFoldDB" id="A0AAV1UIV5"/>
<gene>
    <name evidence="6" type="ORF">PM001_LOCUS19924</name>
</gene>
<comment type="subcellular location">
    <subcellularLocation>
        <location evidence="1">Membrane</location>
        <topology evidence="1">Multi-pass membrane protein</topology>
    </subcellularLocation>
</comment>
<evidence type="ECO:0000313" key="7">
    <source>
        <dbReference type="Proteomes" id="UP001162060"/>
    </source>
</evidence>
<evidence type="ECO:0000313" key="6">
    <source>
        <dbReference type="EMBL" id="CAK7934774.1"/>
    </source>
</evidence>
<keyword evidence="4 5" id="KW-0472">Membrane</keyword>
<keyword evidence="2 5" id="KW-0812">Transmembrane</keyword>
<reference evidence="6" key="1">
    <citation type="submission" date="2024-01" db="EMBL/GenBank/DDBJ databases">
        <authorList>
            <person name="Webb A."/>
        </authorList>
    </citation>
    <scope>NUCLEOTIDE SEQUENCE</scope>
    <source>
        <strain evidence="6">Pm1</strain>
    </source>
</reference>
<organism evidence="6 7">
    <name type="scientific">Peronospora matthiolae</name>
    <dbReference type="NCBI Taxonomy" id="2874970"/>
    <lineage>
        <taxon>Eukaryota</taxon>
        <taxon>Sar</taxon>
        <taxon>Stramenopiles</taxon>
        <taxon>Oomycota</taxon>
        <taxon>Peronosporomycetes</taxon>
        <taxon>Peronosporales</taxon>
        <taxon>Peronosporaceae</taxon>
        <taxon>Peronospora</taxon>
    </lineage>
</organism>
<protein>
    <recommendedName>
        <fullName evidence="8">Tetraspanin</fullName>
    </recommendedName>
</protein>
<dbReference type="GO" id="GO:0016020">
    <property type="term" value="C:membrane"/>
    <property type="evidence" value="ECO:0007669"/>
    <property type="project" value="UniProtKB-SubCell"/>
</dbReference>
<evidence type="ECO:0000256" key="1">
    <source>
        <dbReference type="ARBA" id="ARBA00004141"/>
    </source>
</evidence>
<keyword evidence="3 5" id="KW-1133">Transmembrane helix</keyword>
<evidence type="ECO:0000256" key="2">
    <source>
        <dbReference type="ARBA" id="ARBA00022692"/>
    </source>
</evidence>
<dbReference type="PRINTS" id="PR00259">
    <property type="entry name" value="TMFOUR"/>
</dbReference>
<feature type="transmembrane region" description="Helical" evidence="5">
    <location>
        <begin position="30"/>
        <end position="49"/>
    </location>
</feature>
<feature type="transmembrane region" description="Helical" evidence="5">
    <location>
        <begin position="69"/>
        <end position="96"/>
    </location>
</feature>
<dbReference type="EMBL" id="CAKLBY020000217">
    <property type="protein sequence ID" value="CAK7934774.1"/>
    <property type="molecule type" value="Genomic_DNA"/>
</dbReference>
<comment type="caution">
    <text evidence="6">The sequence shown here is derived from an EMBL/GenBank/DDBJ whole genome shotgun (WGS) entry which is preliminary data.</text>
</comment>
<feature type="transmembrane region" description="Helical" evidence="5">
    <location>
        <begin position="103"/>
        <end position="127"/>
    </location>
</feature>
<accession>A0AAV1UIV5</accession>
<evidence type="ECO:0008006" key="8">
    <source>
        <dbReference type="Google" id="ProtNLM"/>
    </source>
</evidence>
<proteinExistence type="predicted"/>
<evidence type="ECO:0000256" key="4">
    <source>
        <dbReference type="ARBA" id="ARBA00023136"/>
    </source>
</evidence>